<accession>A0ABM1W4X0</accession>
<feature type="signal peptide" evidence="2">
    <location>
        <begin position="1"/>
        <end position="36"/>
    </location>
</feature>
<feature type="compositionally biased region" description="Low complexity" evidence="1">
    <location>
        <begin position="235"/>
        <end position="256"/>
    </location>
</feature>
<dbReference type="PANTHER" id="PTHR23282">
    <property type="entry name" value="APICAL ENDOSOMAL GLYCOPROTEIN PRECURSOR"/>
    <property type="match status" value="1"/>
</dbReference>
<evidence type="ECO:0000313" key="5">
    <source>
        <dbReference type="RefSeq" id="XP_035829713.1"/>
    </source>
</evidence>
<dbReference type="RefSeq" id="XP_035829713.1">
    <property type="nucleotide sequence ID" value="XM_035973820.1"/>
</dbReference>
<feature type="region of interest" description="Disordered" evidence="1">
    <location>
        <begin position="235"/>
        <end position="301"/>
    </location>
</feature>
<dbReference type="SUPFAM" id="SSF49899">
    <property type="entry name" value="Concanavalin A-like lectins/glucanases"/>
    <property type="match status" value="1"/>
</dbReference>
<protein>
    <submittedName>
        <fullName evidence="5">Uncharacterized protein LOC101854926</fullName>
    </submittedName>
</protein>
<dbReference type="GeneID" id="101854926"/>
<dbReference type="InterPro" id="IPR000998">
    <property type="entry name" value="MAM_dom"/>
</dbReference>
<reference evidence="5" key="1">
    <citation type="submission" date="2025-08" db="UniProtKB">
        <authorList>
            <consortium name="RefSeq"/>
        </authorList>
    </citation>
    <scope>IDENTIFICATION</scope>
</reference>
<keyword evidence="2" id="KW-0732">Signal</keyword>
<feature type="compositionally biased region" description="Pro residues" evidence="1">
    <location>
        <begin position="257"/>
        <end position="277"/>
    </location>
</feature>
<feature type="chain" id="PRO_5046726915" evidence="2">
    <location>
        <begin position="37"/>
        <end position="301"/>
    </location>
</feature>
<evidence type="ECO:0000256" key="1">
    <source>
        <dbReference type="SAM" id="MobiDB-lite"/>
    </source>
</evidence>
<dbReference type="PANTHER" id="PTHR23282:SF101">
    <property type="entry name" value="MAM DOMAIN-CONTAINING PROTEIN"/>
    <property type="match status" value="1"/>
</dbReference>
<evidence type="ECO:0000259" key="3">
    <source>
        <dbReference type="PROSITE" id="PS50060"/>
    </source>
</evidence>
<feature type="domain" description="MAM" evidence="3">
    <location>
        <begin position="67"/>
        <end position="236"/>
    </location>
</feature>
<evidence type="ECO:0000313" key="4">
    <source>
        <dbReference type="Proteomes" id="UP000694888"/>
    </source>
</evidence>
<dbReference type="Gene3D" id="2.60.120.200">
    <property type="match status" value="1"/>
</dbReference>
<sequence length="301" mass="32531">MTQAKVLIRRPILQHIAKNMHFVLLLISVTLFSVHARGLEVNDNVYPRSSTTVPPDPQCTRSYRGVPVCTFDKSICTWRPLTADNTKVSWVLGGGAAGAGPIARDWQPPGKTKIGSYVYLKTETQGAPVGSKASLTGSLAFGIQAVCIEFHYATTGSEKQFLNVYNSPRVKGAGKDVLLLSMSDLSTNGVWQTARLSSQCVLQDSNIVFETVVTGNSSTIALDYMNIRRSNKVCSSELTTTSKQTTTHETTITTTPAPEPITTPEPSTPEPTSPEPTTPESKRPEPTTPEPTTPEPTTPEP</sequence>
<dbReference type="SMART" id="SM00137">
    <property type="entry name" value="MAM"/>
    <property type="match status" value="1"/>
</dbReference>
<name>A0ABM1W4X0_APLCA</name>
<dbReference type="Pfam" id="PF00629">
    <property type="entry name" value="MAM"/>
    <property type="match status" value="1"/>
</dbReference>
<proteinExistence type="predicted"/>
<feature type="non-terminal residue" evidence="5">
    <location>
        <position position="301"/>
    </location>
</feature>
<dbReference type="InterPro" id="IPR051560">
    <property type="entry name" value="MAM_domain-containing"/>
</dbReference>
<gene>
    <name evidence="5" type="primary">LOC101854926</name>
</gene>
<dbReference type="Proteomes" id="UP000694888">
    <property type="component" value="Unplaced"/>
</dbReference>
<evidence type="ECO:0000256" key="2">
    <source>
        <dbReference type="SAM" id="SignalP"/>
    </source>
</evidence>
<keyword evidence="4" id="KW-1185">Reference proteome</keyword>
<organism evidence="4 5">
    <name type="scientific">Aplysia californica</name>
    <name type="common">California sea hare</name>
    <dbReference type="NCBI Taxonomy" id="6500"/>
    <lineage>
        <taxon>Eukaryota</taxon>
        <taxon>Metazoa</taxon>
        <taxon>Spiralia</taxon>
        <taxon>Lophotrochozoa</taxon>
        <taxon>Mollusca</taxon>
        <taxon>Gastropoda</taxon>
        <taxon>Heterobranchia</taxon>
        <taxon>Euthyneura</taxon>
        <taxon>Tectipleura</taxon>
        <taxon>Aplysiida</taxon>
        <taxon>Aplysioidea</taxon>
        <taxon>Aplysiidae</taxon>
        <taxon>Aplysia</taxon>
    </lineage>
</organism>
<dbReference type="InterPro" id="IPR013320">
    <property type="entry name" value="ConA-like_dom_sf"/>
</dbReference>
<feature type="compositionally biased region" description="Pro residues" evidence="1">
    <location>
        <begin position="286"/>
        <end position="301"/>
    </location>
</feature>
<dbReference type="PROSITE" id="PS50060">
    <property type="entry name" value="MAM_2"/>
    <property type="match status" value="1"/>
</dbReference>